<reference evidence="1 2" key="1">
    <citation type="submission" date="2017-06" db="EMBL/GenBank/DDBJ databases">
        <authorList>
            <consortium name="Pathogen Informatics"/>
        </authorList>
    </citation>
    <scope>NUCLEOTIDE SEQUENCE [LARGE SCALE GENOMIC DNA]</scope>
    <source>
        <strain evidence="1 2">NCTC13839</strain>
    </source>
</reference>
<proteinExistence type="predicted"/>
<dbReference type="KEGG" id="sste:SAMEA4384403_2018"/>
<protein>
    <submittedName>
        <fullName evidence="1">Uncharacterized protein</fullName>
    </submittedName>
</protein>
<sequence length="108" mass="12353">MTKPINHALELLNKLQVYRKMTKTKDGVIKSELACLQRIPINDECAPSRLNLKKYIYLNSRDLTLNEIEDVIKALQVIAPTVINDGNKKNVIKEIEQINKVANYTFIA</sequence>
<evidence type="ECO:0000313" key="2">
    <source>
        <dbReference type="Proteomes" id="UP000242084"/>
    </source>
</evidence>
<evidence type="ECO:0000313" key="1">
    <source>
        <dbReference type="EMBL" id="SNV75483.1"/>
    </source>
</evidence>
<dbReference type="RefSeq" id="WP_095089144.1">
    <property type="nucleotide sequence ID" value="NZ_BMDM01000001.1"/>
</dbReference>
<dbReference type="AlphaFoldDB" id="A0A239ZXK5"/>
<dbReference type="EMBL" id="LT906462">
    <property type="protein sequence ID" value="SNV75483.1"/>
    <property type="molecule type" value="Genomic_DNA"/>
</dbReference>
<keyword evidence="2" id="KW-1185">Reference proteome</keyword>
<name>A0A239ZXK5_9STAP</name>
<dbReference type="Proteomes" id="UP000242084">
    <property type="component" value="Chromosome 1"/>
</dbReference>
<organism evidence="1 2">
    <name type="scientific">Mammaliicoccus stepanovicii</name>
    <dbReference type="NCBI Taxonomy" id="643214"/>
    <lineage>
        <taxon>Bacteria</taxon>
        <taxon>Bacillati</taxon>
        <taxon>Bacillota</taxon>
        <taxon>Bacilli</taxon>
        <taxon>Bacillales</taxon>
        <taxon>Staphylococcaceae</taxon>
        <taxon>Mammaliicoccus</taxon>
    </lineage>
</organism>
<accession>A0A239ZXK5</accession>
<gene>
    <name evidence="1" type="ORF">SAMEA4384403_02018</name>
</gene>